<dbReference type="Proteomes" id="UP000039865">
    <property type="component" value="Unassembled WGS sequence"/>
</dbReference>
<sequence length="127" mass="14709">MEKTQSKFNERYIQIDELTGWDSQGDEENNLLAMKILKDKPLIKKKKKTKPQRLNNYDKFPLSLEKKQVQGWKAHPKKQGSQDSLGDTSKIKRLTPNSILISKLTYESYKQKLDYVATSKDSASCEL</sequence>
<organism evidence="2 3">
    <name type="scientific">Stylonychia lemnae</name>
    <name type="common">Ciliate</name>
    <dbReference type="NCBI Taxonomy" id="5949"/>
    <lineage>
        <taxon>Eukaryota</taxon>
        <taxon>Sar</taxon>
        <taxon>Alveolata</taxon>
        <taxon>Ciliophora</taxon>
        <taxon>Intramacronucleata</taxon>
        <taxon>Spirotrichea</taxon>
        <taxon>Stichotrichia</taxon>
        <taxon>Sporadotrichida</taxon>
        <taxon>Oxytrichidae</taxon>
        <taxon>Stylonychinae</taxon>
        <taxon>Stylonychia</taxon>
    </lineage>
</organism>
<evidence type="ECO:0000313" key="3">
    <source>
        <dbReference type="Proteomes" id="UP000039865"/>
    </source>
</evidence>
<keyword evidence="3" id="KW-1185">Reference proteome</keyword>
<dbReference type="AlphaFoldDB" id="A0A078AX95"/>
<reference evidence="2 3" key="1">
    <citation type="submission" date="2014-06" db="EMBL/GenBank/DDBJ databases">
        <authorList>
            <person name="Swart Estienne"/>
        </authorList>
    </citation>
    <scope>NUCLEOTIDE SEQUENCE [LARGE SCALE GENOMIC DNA]</scope>
    <source>
        <strain evidence="2 3">130c</strain>
    </source>
</reference>
<name>A0A078AX95_STYLE</name>
<protein>
    <submittedName>
        <fullName evidence="2">Uncharacterized protein</fullName>
    </submittedName>
</protein>
<evidence type="ECO:0000313" key="2">
    <source>
        <dbReference type="EMBL" id="CDW87080.1"/>
    </source>
</evidence>
<feature type="region of interest" description="Disordered" evidence="1">
    <location>
        <begin position="70"/>
        <end position="89"/>
    </location>
</feature>
<gene>
    <name evidence="2" type="primary">Contig1498.g1635</name>
    <name evidence="2" type="ORF">STYLEM_16182</name>
</gene>
<evidence type="ECO:0000256" key="1">
    <source>
        <dbReference type="SAM" id="MobiDB-lite"/>
    </source>
</evidence>
<proteinExistence type="predicted"/>
<dbReference type="InParanoid" id="A0A078AX95"/>
<accession>A0A078AX95</accession>
<dbReference type="EMBL" id="CCKQ01015262">
    <property type="protein sequence ID" value="CDW87080.1"/>
    <property type="molecule type" value="Genomic_DNA"/>
</dbReference>